<keyword evidence="1" id="KW-0732">Signal</keyword>
<dbReference type="Proteomes" id="UP000095042">
    <property type="component" value="Unassembled WGS sequence"/>
</dbReference>
<organism evidence="2 3">
    <name type="scientific">Methyloceanibacter marginalis</name>
    <dbReference type="NCBI Taxonomy" id="1774971"/>
    <lineage>
        <taxon>Bacteria</taxon>
        <taxon>Pseudomonadati</taxon>
        <taxon>Pseudomonadota</taxon>
        <taxon>Alphaproteobacteria</taxon>
        <taxon>Hyphomicrobiales</taxon>
        <taxon>Hyphomicrobiaceae</taxon>
        <taxon>Methyloceanibacter</taxon>
    </lineage>
</organism>
<name>A0A1E3VPN2_9HYPH</name>
<evidence type="ECO:0000313" key="2">
    <source>
        <dbReference type="EMBL" id="ODR95477.1"/>
    </source>
</evidence>
<evidence type="ECO:0000256" key="1">
    <source>
        <dbReference type="SAM" id="SignalP"/>
    </source>
</evidence>
<feature type="chain" id="PRO_5009138479" evidence="1">
    <location>
        <begin position="23"/>
        <end position="64"/>
    </location>
</feature>
<protein>
    <submittedName>
        <fullName evidence="2">Uncharacterized protein</fullName>
    </submittedName>
</protein>
<sequence>MRQQFMAGLLAVTLIATLGASAAKDVAPVAGRSHASIWLDPSASDQLLASRLNITNMAKRPPAR</sequence>
<feature type="signal peptide" evidence="1">
    <location>
        <begin position="1"/>
        <end position="22"/>
    </location>
</feature>
<reference evidence="2 3" key="1">
    <citation type="journal article" date="2016" name="Environ. Microbiol.">
        <title>New Methyloceanibacter diversity from North Sea sediments includes methanotroph containing solely the soluble methane monooxygenase.</title>
        <authorList>
            <person name="Vekeman B."/>
            <person name="Kerckhof F.M."/>
            <person name="Cremers G."/>
            <person name="de Vos P."/>
            <person name="Vandamme P."/>
            <person name="Boon N."/>
            <person name="Op den Camp H.J."/>
            <person name="Heylen K."/>
        </authorList>
    </citation>
    <scope>NUCLEOTIDE SEQUENCE [LARGE SCALE GENOMIC DNA]</scope>
    <source>
        <strain evidence="2 3">R-67177</strain>
    </source>
</reference>
<accession>A0A1E3VPN2</accession>
<gene>
    <name evidence="2" type="ORF">AUC71_04930</name>
</gene>
<proteinExistence type="predicted"/>
<comment type="caution">
    <text evidence="2">The sequence shown here is derived from an EMBL/GenBank/DDBJ whole genome shotgun (WGS) entry which is preliminary data.</text>
</comment>
<evidence type="ECO:0000313" key="3">
    <source>
        <dbReference type="Proteomes" id="UP000095042"/>
    </source>
</evidence>
<dbReference type="EMBL" id="LPWD01000464">
    <property type="protein sequence ID" value="ODR95477.1"/>
    <property type="molecule type" value="Genomic_DNA"/>
</dbReference>
<keyword evidence="3" id="KW-1185">Reference proteome</keyword>
<dbReference type="AlphaFoldDB" id="A0A1E3VPN2"/>